<accession>X0XTF4</accession>
<reference evidence="2" key="1">
    <citation type="journal article" date="2014" name="Front. Microbiol.">
        <title>High frequency of phylogenetically diverse reductive dehalogenase-homologous genes in deep subseafloor sedimentary metagenomes.</title>
        <authorList>
            <person name="Kawai M."/>
            <person name="Futagami T."/>
            <person name="Toyoda A."/>
            <person name="Takaki Y."/>
            <person name="Nishi S."/>
            <person name="Hori S."/>
            <person name="Arai W."/>
            <person name="Tsubouchi T."/>
            <person name="Morono Y."/>
            <person name="Uchiyama I."/>
            <person name="Ito T."/>
            <person name="Fujiyama A."/>
            <person name="Inagaki F."/>
            <person name="Takami H."/>
        </authorList>
    </citation>
    <scope>NUCLEOTIDE SEQUENCE</scope>
    <source>
        <strain evidence="2">Expedition CK06-06</strain>
    </source>
</reference>
<dbReference type="EMBL" id="BARS01031203">
    <property type="protein sequence ID" value="GAG28161.1"/>
    <property type="molecule type" value="Genomic_DNA"/>
</dbReference>
<name>X0XTF4_9ZZZZ</name>
<dbReference type="AlphaFoldDB" id="X0XTF4"/>
<comment type="caution">
    <text evidence="2">The sequence shown here is derived from an EMBL/GenBank/DDBJ whole genome shotgun (WGS) entry which is preliminary data.</text>
</comment>
<feature type="compositionally biased region" description="Basic residues" evidence="1">
    <location>
        <begin position="54"/>
        <end position="64"/>
    </location>
</feature>
<evidence type="ECO:0000313" key="2">
    <source>
        <dbReference type="EMBL" id="GAG28161.1"/>
    </source>
</evidence>
<evidence type="ECO:0000256" key="1">
    <source>
        <dbReference type="SAM" id="MobiDB-lite"/>
    </source>
</evidence>
<sequence length="64" mass="7326">IGQGIMSKYNMELAPMKSRIETNDPTKTVDWRLHLDLLETKYRSMPRMNSVGGSRKKLRQGSSS</sequence>
<proteinExistence type="predicted"/>
<organism evidence="2">
    <name type="scientific">marine sediment metagenome</name>
    <dbReference type="NCBI Taxonomy" id="412755"/>
    <lineage>
        <taxon>unclassified sequences</taxon>
        <taxon>metagenomes</taxon>
        <taxon>ecological metagenomes</taxon>
    </lineage>
</organism>
<feature type="non-terminal residue" evidence="2">
    <location>
        <position position="1"/>
    </location>
</feature>
<feature type="region of interest" description="Disordered" evidence="1">
    <location>
        <begin position="45"/>
        <end position="64"/>
    </location>
</feature>
<gene>
    <name evidence="2" type="ORF">S01H1_48585</name>
</gene>
<protein>
    <submittedName>
        <fullName evidence="2">Uncharacterized protein</fullName>
    </submittedName>
</protein>